<evidence type="ECO:0000313" key="1">
    <source>
        <dbReference type="EMBL" id="AXH71284.1"/>
    </source>
</evidence>
<organismHost>
    <name type="scientific">Bacillus subtilis</name>
    <dbReference type="NCBI Taxonomy" id="1423"/>
</organismHost>
<dbReference type="Proteomes" id="UP000260425">
    <property type="component" value="Segment"/>
</dbReference>
<keyword evidence="2" id="KW-1185">Reference proteome</keyword>
<gene>
    <name evidence="1" type="ORF">BSP38_242</name>
</gene>
<accession>A0A345MKA2</accession>
<proteinExistence type="predicted"/>
<organism evidence="1 2">
    <name type="scientific">Bacillus phage BSP38</name>
    <dbReference type="NCBI Taxonomy" id="2283013"/>
    <lineage>
        <taxon>Viruses</taxon>
        <taxon>Duplodnaviria</taxon>
        <taxon>Heunggongvirae</taxon>
        <taxon>Uroviricota</taxon>
        <taxon>Caudoviricetes</taxon>
        <taxon>Herelleviridae</taxon>
        <taxon>Bastillevirinae</taxon>
        <taxon>Jeonjuvirus</taxon>
        <taxon>Jeonjuvirus BSP38</taxon>
    </lineage>
</organism>
<name>A0A345MKA2_BPBSP</name>
<dbReference type="EMBL" id="MH606185">
    <property type="protein sequence ID" value="AXH71284.1"/>
    <property type="molecule type" value="Genomic_DNA"/>
</dbReference>
<evidence type="ECO:0000313" key="2">
    <source>
        <dbReference type="Proteomes" id="UP000260425"/>
    </source>
</evidence>
<protein>
    <submittedName>
        <fullName evidence="1">Uncharacterized protein</fullName>
    </submittedName>
</protein>
<sequence>MKNVTAYLLAEVTTQEELNRLTTTADRLFADQEDMGHPDSNLSSFLDDVVTLLENLGGRVKGVEYKEEK</sequence>
<reference evidence="1 2" key="1">
    <citation type="submission" date="2018-07" db="EMBL/GenBank/DDBJ databases">
        <title>Complete nucleotide sequence of Bacillus phage BSP38.</title>
        <authorList>
            <person name="Ghosh K."/>
            <person name="Kim K.-P."/>
        </authorList>
    </citation>
    <scope>NUCLEOTIDE SEQUENCE [LARGE SCALE GENOMIC DNA]</scope>
</reference>